<dbReference type="InterPro" id="IPR001645">
    <property type="entry name" value="Folylpolyglutamate_synth"/>
</dbReference>
<dbReference type="GO" id="GO:0004326">
    <property type="term" value="F:tetrahydrofolylpolyglutamate synthase activity"/>
    <property type="evidence" value="ECO:0007669"/>
    <property type="project" value="UniProtKB-EC"/>
</dbReference>
<keyword evidence="5 10" id="KW-0547">Nucleotide-binding</keyword>
<dbReference type="InterPro" id="IPR036565">
    <property type="entry name" value="Mur-like_cat_sf"/>
</dbReference>
<organism evidence="13 14">
    <name type="scientific">Limosilactobacillus frumenti DSM 13145</name>
    <dbReference type="NCBI Taxonomy" id="1423746"/>
    <lineage>
        <taxon>Bacteria</taxon>
        <taxon>Bacillati</taxon>
        <taxon>Bacillota</taxon>
        <taxon>Bacilli</taxon>
        <taxon>Lactobacillales</taxon>
        <taxon>Lactobacillaceae</taxon>
        <taxon>Limosilactobacillus</taxon>
    </lineage>
</organism>
<comment type="caution">
    <text evidence="13">The sequence shown here is derived from an EMBL/GenBank/DDBJ whole genome shotgun (WGS) entry which is preliminary data.</text>
</comment>
<dbReference type="PATRIC" id="fig|1423746.3.peg.1214"/>
<dbReference type="EC" id="6.3.2.17" evidence="2"/>
<evidence type="ECO:0000313" key="13">
    <source>
        <dbReference type="EMBL" id="KRL27435.1"/>
    </source>
</evidence>
<accession>A0A0R1PFE1</accession>
<dbReference type="RefSeq" id="WP_057751872.1">
    <property type="nucleotide sequence ID" value="NZ_AZER01000016.1"/>
</dbReference>
<dbReference type="InterPro" id="IPR036615">
    <property type="entry name" value="Mur_ligase_C_dom_sf"/>
</dbReference>
<evidence type="ECO:0000256" key="7">
    <source>
        <dbReference type="ARBA" id="ARBA00022842"/>
    </source>
</evidence>
<dbReference type="SUPFAM" id="SSF53244">
    <property type="entry name" value="MurD-like peptide ligases, peptide-binding domain"/>
    <property type="match status" value="1"/>
</dbReference>
<dbReference type="GO" id="GO:0005737">
    <property type="term" value="C:cytoplasm"/>
    <property type="evidence" value="ECO:0007669"/>
    <property type="project" value="TreeGrafter"/>
</dbReference>
<dbReference type="OrthoDB" id="9809356at2"/>
<dbReference type="Gene3D" id="3.40.1190.10">
    <property type="entry name" value="Mur-like, catalytic domain"/>
    <property type="match status" value="1"/>
</dbReference>
<evidence type="ECO:0000256" key="2">
    <source>
        <dbReference type="ARBA" id="ARBA00013025"/>
    </source>
</evidence>
<evidence type="ECO:0000256" key="10">
    <source>
        <dbReference type="PIRNR" id="PIRNR001563"/>
    </source>
</evidence>
<feature type="domain" description="Mur ligase central" evidence="12">
    <location>
        <begin position="126"/>
        <end position="265"/>
    </location>
</feature>
<reference evidence="13 14" key="1">
    <citation type="journal article" date="2015" name="Genome Announc.">
        <title>Expanding the biotechnology potential of lactobacilli through comparative genomics of 213 strains and associated genera.</title>
        <authorList>
            <person name="Sun Z."/>
            <person name="Harris H.M."/>
            <person name="McCann A."/>
            <person name="Guo C."/>
            <person name="Argimon S."/>
            <person name="Zhang W."/>
            <person name="Yang X."/>
            <person name="Jeffery I.B."/>
            <person name="Cooney J.C."/>
            <person name="Kagawa T.F."/>
            <person name="Liu W."/>
            <person name="Song Y."/>
            <person name="Salvetti E."/>
            <person name="Wrobel A."/>
            <person name="Rasinkangas P."/>
            <person name="Parkhill J."/>
            <person name="Rea M.C."/>
            <person name="O'Sullivan O."/>
            <person name="Ritari J."/>
            <person name="Douillard F.P."/>
            <person name="Paul Ross R."/>
            <person name="Yang R."/>
            <person name="Briner A.E."/>
            <person name="Felis G.E."/>
            <person name="de Vos W.M."/>
            <person name="Barrangou R."/>
            <person name="Klaenhammer T.R."/>
            <person name="Caufield P.W."/>
            <person name="Cui Y."/>
            <person name="Zhang H."/>
            <person name="O'Toole P.W."/>
        </authorList>
    </citation>
    <scope>NUCLEOTIDE SEQUENCE [LARGE SCALE GENOMIC DNA]</scope>
    <source>
        <strain evidence="13 14">DSM 13145</strain>
    </source>
</reference>
<dbReference type="GO" id="GO:0008841">
    <property type="term" value="F:dihydrofolate synthase activity"/>
    <property type="evidence" value="ECO:0007669"/>
    <property type="project" value="TreeGrafter"/>
</dbReference>
<keyword evidence="14" id="KW-1185">Reference proteome</keyword>
<dbReference type="Pfam" id="PF02875">
    <property type="entry name" value="Mur_ligase_C"/>
    <property type="match status" value="1"/>
</dbReference>
<dbReference type="SUPFAM" id="SSF53623">
    <property type="entry name" value="MurD-like peptide ligases, catalytic domain"/>
    <property type="match status" value="1"/>
</dbReference>
<comment type="similarity">
    <text evidence="1 10">Belongs to the folylpolyglutamate synthase family.</text>
</comment>
<dbReference type="InterPro" id="IPR004101">
    <property type="entry name" value="Mur_ligase_C"/>
</dbReference>
<dbReference type="AlphaFoldDB" id="A0A0R1PFE1"/>
<dbReference type="InterPro" id="IPR018109">
    <property type="entry name" value="Folylpolyglutamate_synth_CS"/>
</dbReference>
<evidence type="ECO:0000256" key="5">
    <source>
        <dbReference type="ARBA" id="ARBA00022741"/>
    </source>
</evidence>
<dbReference type="PIRSF" id="PIRSF001563">
    <property type="entry name" value="Folylpolyglu_synth"/>
    <property type="match status" value="1"/>
</dbReference>
<evidence type="ECO:0000313" key="14">
    <source>
        <dbReference type="Proteomes" id="UP000051445"/>
    </source>
</evidence>
<dbReference type="PANTHER" id="PTHR11136">
    <property type="entry name" value="FOLYLPOLYGLUTAMATE SYNTHASE-RELATED"/>
    <property type="match status" value="1"/>
</dbReference>
<dbReference type="NCBIfam" id="TIGR01499">
    <property type="entry name" value="folC"/>
    <property type="match status" value="1"/>
</dbReference>
<keyword evidence="3 10" id="KW-0436">Ligase</keyword>
<protein>
    <recommendedName>
        <fullName evidence="2">tetrahydrofolate synthase</fullName>
        <ecNumber evidence="2">6.3.2.17</ecNumber>
    </recommendedName>
    <alternativeName>
        <fullName evidence="8">Tetrahydrofolylpolyglutamate synthase</fullName>
    </alternativeName>
</protein>
<feature type="domain" description="Mur ligase C-terminal" evidence="11">
    <location>
        <begin position="292"/>
        <end position="409"/>
    </location>
</feature>
<comment type="catalytic activity">
    <reaction evidence="9">
        <text>(6S)-5,6,7,8-tetrahydrofolyl-(gamma-L-Glu)(n) + L-glutamate + ATP = (6S)-5,6,7,8-tetrahydrofolyl-(gamma-L-Glu)(n+1) + ADP + phosphate + H(+)</text>
        <dbReference type="Rhea" id="RHEA:10580"/>
        <dbReference type="Rhea" id="RHEA-COMP:14738"/>
        <dbReference type="Rhea" id="RHEA-COMP:14740"/>
        <dbReference type="ChEBI" id="CHEBI:15378"/>
        <dbReference type="ChEBI" id="CHEBI:29985"/>
        <dbReference type="ChEBI" id="CHEBI:30616"/>
        <dbReference type="ChEBI" id="CHEBI:43474"/>
        <dbReference type="ChEBI" id="CHEBI:141005"/>
        <dbReference type="ChEBI" id="CHEBI:456216"/>
        <dbReference type="EC" id="6.3.2.17"/>
    </reaction>
</comment>
<evidence type="ECO:0000256" key="3">
    <source>
        <dbReference type="ARBA" id="ARBA00022598"/>
    </source>
</evidence>
<sequence length="420" mass="46528">MLTYQQLVHEMNQSMLGGNDDRVPLLKRVLSALGHPDHDYQIIHIAGTNGKGSTGSLIEKTLQGDGKRVGYFSSPAMVDQREQIKVNDQMISPQDFVKTYQYIAERLPHGVTAPMLSIFEWWTLIMLQYFADQRVQWAVIECGLGGQDDATNVIDAPLLAVITHIALDHTRILGSTIKQIAQAKAGIIKPGTKAIFLAPHQETVAVTVIADQCHRQRVSLHRADTIHIVRQGQQVQLTVAGQQINSRLNLLGTFQDDNVRTAALVVNWLIAHHQIKSWQSFCHVMATIQIAGRMQVVQQHPLTILDGAHNPDAARQIVATMKQLPRHGRLIMVIGFLADKDWQTMVDLYQPIADQLILTSPDNPQRALTLSALQSALPGGLPAANGHDAMVLAQKLATPEDTVLMTGSFYLIKEVEKDYD</sequence>
<evidence type="ECO:0000256" key="8">
    <source>
        <dbReference type="ARBA" id="ARBA00030592"/>
    </source>
</evidence>
<evidence type="ECO:0000256" key="6">
    <source>
        <dbReference type="ARBA" id="ARBA00022840"/>
    </source>
</evidence>
<gene>
    <name evidence="13" type="ORF">FD27_GL001195</name>
</gene>
<dbReference type="Pfam" id="PF08245">
    <property type="entry name" value="Mur_ligase_M"/>
    <property type="match status" value="1"/>
</dbReference>
<name>A0A0R1PFE1_9LACO</name>
<keyword evidence="4" id="KW-0479">Metal-binding</keyword>
<dbReference type="PANTHER" id="PTHR11136:SF0">
    <property type="entry name" value="DIHYDROFOLATE SYNTHETASE-RELATED"/>
    <property type="match status" value="1"/>
</dbReference>
<dbReference type="GO" id="GO:0046872">
    <property type="term" value="F:metal ion binding"/>
    <property type="evidence" value="ECO:0007669"/>
    <property type="project" value="UniProtKB-KW"/>
</dbReference>
<dbReference type="PROSITE" id="PS01012">
    <property type="entry name" value="FOLYLPOLYGLU_SYNT_2"/>
    <property type="match status" value="1"/>
</dbReference>
<keyword evidence="6 10" id="KW-0067">ATP-binding</keyword>
<keyword evidence="7" id="KW-0460">Magnesium</keyword>
<dbReference type="GO" id="GO:0005524">
    <property type="term" value="F:ATP binding"/>
    <property type="evidence" value="ECO:0007669"/>
    <property type="project" value="UniProtKB-KW"/>
</dbReference>
<evidence type="ECO:0000256" key="9">
    <source>
        <dbReference type="ARBA" id="ARBA00047493"/>
    </source>
</evidence>
<evidence type="ECO:0000259" key="12">
    <source>
        <dbReference type="Pfam" id="PF08245"/>
    </source>
</evidence>
<dbReference type="EMBL" id="AZER01000016">
    <property type="protein sequence ID" value="KRL27435.1"/>
    <property type="molecule type" value="Genomic_DNA"/>
</dbReference>
<proteinExistence type="inferred from homology"/>
<dbReference type="STRING" id="1423746.FD27_GL001195"/>
<evidence type="ECO:0000259" key="11">
    <source>
        <dbReference type="Pfam" id="PF02875"/>
    </source>
</evidence>
<evidence type="ECO:0000256" key="1">
    <source>
        <dbReference type="ARBA" id="ARBA00008276"/>
    </source>
</evidence>
<dbReference type="InterPro" id="IPR013221">
    <property type="entry name" value="Mur_ligase_cen"/>
</dbReference>
<dbReference type="Proteomes" id="UP000051445">
    <property type="component" value="Unassembled WGS sequence"/>
</dbReference>
<evidence type="ECO:0000256" key="4">
    <source>
        <dbReference type="ARBA" id="ARBA00022723"/>
    </source>
</evidence>
<dbReference type="Gene3D" id="3.90.190.20">
    <property type="entry name" value="Mur ligase, C-terminal domain"/>
    <property type="match status" value="1"/>
</dbReference>